<dbReference type="AlphaFoldDB" id="A0A5C6B8Z7"/>
<dbReference type="EMBL" id="SJPN01000001">
    <property type="protein sequence ID" value="TWU08440.1"/>
    <property type="molecule type" value="Genomic_DNA"/>
</dbReference>
<dbReference type="InterPro" id="IPR050306">
    <property type="entry name" value="PfkB_Carbo_kinase"/>
</dbReference>
<gene>
    <name evidence="7" type="ORF">Pla52n_10230</name>
</gene>
<dbReference type="InterPro" id="IPR002173">
    <property type="entry name" value="Carboh/pur_kinase_PfkB_CS"/>
</dbReference>
<protein>
    <submittedName>
        <fullName evidence="7">Aminoimidazole riboside kinase</fullName>
    </submittedName>
</protein>
<evidence type="ECO:0000256" key="2">
    <source>
        <dbReference type="ARBA" id="ARBA00022679"/>
    </source>
</evidence>
<keyword evidence="8" id="KW-1185">Reference proteome</keyword>
<keyword evidence="2" id="KW-0808">Transferase</keyword>
<dbReference type="OrthoDB" id="9813569at2"/>
<evidence type="ECO:0000313" key="8">
    <source>
        <dbReference type="Proteomes" id="UP000320176"/>
    </source>
</evidence>
<evidence type="ECO:0000259" key="6">
    <source>
        <dbReference type="Pfam" id="PF00294"/>
    </source>
</evidence>
<feature type="domain" description="Carbohydrate kinase PfkB" evidence="6">
    <location>
        <begin position="22"/>
        <end position="287"/>
    </location>
</feature>
<sequence length="298" mass="31967">MHDTVTPSRPIVFGEVLFDHFPDGKRVLGGAPFNVAWNLQGLGVRPLFLSAVGEDSEGTAILDAMDSWGLDDRGVQRLNGPPTGNVQVSFVDGQPEYEIPAGQAWDSMGKIDSSLWSDSAGLLYHGSLALRSESTRESWRHLVRESGLARFVDVNIRDPYFDESMLGELLNGAKWVKLNDEELHRLSDVAVTDQSSVVAGIETLKSRYEVHNAVVTCGSQGAYAIAESEILFEPAPSPGVMQDTVGAGDAFASAIIAGLASELPLPQILAGAVRLAARVCGLHGATSADRDIYQSVFE</sequence>
<evidence type="ECO:0000256" key="5">
    <source>
        <dbReference type="ARBA" id="ARBA00022840"/>
    </source>
</evidence>
<dbReference type="PANTHER" id="PTHR43085:SF1">
    <property type="entry name" value="PSEUDOURIDINE KINASE-RELATED"/>
    <property type="match status" value="1"/>
</dbReference>
<dbReference type="GO" id="GO:0016301">
    <property type="term" value="F:kinase activity"/>
    <property type="evidence" value="ECO:0007669"/>
    <property type="project" value="UniProtKB-KW"/>
</dbReference>
<reference evidence="7 8" key="1">
    <citation type="submission" date="2019-02" db="EMBL/GenBank/DDBJ databases">
        <title>Deep-cultivation of Planctomycetes and their phenomic and genomic characterization uncovers novel biology.</title>
        <authorList>
            <person name="Wiegand S."/>
            <person name="Jogler M."/>
            <person name="Boedeker C."/>
            <person name="Pinto D."/>
            <person name="Vollmers J."/>
            <person name="Rivas-Marin E."/>
            <person name="Kohn T."/>
            <person name="Peeters S.H."/>
            <person name="Heuer A."/>
            <person name="Rast P."/>
            <person name="Oberbeckmann S."/>
            <person name="Bunk B."/>
            <person name="Jeske O."/>
            <person name="Meyerdierks A."/>
            <person name="Storesund J.E."/>
            <person name="Kallscheuer N."/>
            <person name="Luecker S."/>
            <person name="Lage O.M."/>
            <person name="Pohl T."/>
            <person name="Merkel B.J."/>
            <person name="Hornburger P."/>
            <person name="Mueller R.-W."/>
            <person name="Bruemmer F."/>
            <person name="Labrenz M."/>
            <person name="Spormann A.M."/>
            <person name="Op Den Camp H."/>
            <person name="Overmann J."/>
            <person name="Amann R."/>
            <person name="Jetten M.S.M."/>
            <person name="Mascher T."/>
            <person name="Medema M.H."/>
            <person name="Devos D.P."/>
            <person name="Kaster A.-K."/>
            <person name="Ovreas L."/>
            <person name="Rohde M."/>
            <person name="Galperin M.Y."/>
            <person name="Jogler C."/>
        </authorList>
    </citation>
    <scope>NUCLEOTIDE SEQUENCE [LARGE SCALE GENOMIC DNA]</scope>
    <source>
        <strain evidence="7 8">Pla52n</strain>
    </source>
</reference>
<organism evidence="7 8">
    <name type="scientific">Stieleria varia</name>
    <dbReference type="NCBI Taxonomy" id="2528005"/>
    <lineage>
        <taxon>Bacteria</taxon>
        <taxon>Pseudomonadati</taxon>
        <taxon>Planctomycetota</taxon>
        <taxon>Planctomycetia</taxon>
        <taxon>Pirellulales</taxon>
        <taxon>Pirellulaceae</taxon>
        <taxon>Stieleria</taxon>
    </lineage>
</organism>
<dbReference type="Proteomes" id="UP000320176">
    <property type="component" value="Unassembled WGS sequence"/>
</dbReference>
<dbReference type="PANTHER" id="PTHR43085">
    <property type="entry name" value="HEXOKINASE FAMILY MEMBER"/>
    <property type="match status" value="1"/>
</dbReference>
<dbReference type="GO" id="GO:0005524">
    <property type="term" value="F:ATP binding"/>
    <property type="evidence" value="ECO:0007669"/>
    <property type="project" value="UniProtKB-KW"/>
</dbReference>
<evidence type="ECO:0000256" key="1">
    <source>
        <dbReference type="ARBA" id="ARBA00010688"/>
    </source>
</evidence>
<dbReference type="InterPro" id="IPR029056">
    <property type="entry name" value="Ribokinase-like"/>
</dbReference>
<evidence type="ECO:0000256" key="3">
    <source>
        <dbReference type="ARBA" id="ARBA00022741"/>
    </source>
</evidence>
<keyword evidence="3" id="KW-0547">Nucleotide-binding</keyword>
<keyword evidence="4 7" id="KW-0418">Kinase</keyword>
<name>A0A5C6B8Z7_9BACT</name>
<keyword evidence="5" id="KW-0067">ATP-binding</keyword>
<dbReference type="SUPFAM" id="SSF53613">
    <property type="entry name" value="Ribokinase-like"/>
    <property type="match status" value="1"/>
</dbReference>
<dbReference type="PROSITE" id="PS00584">
    <property type="entry name" value="PFKB_KINASES_2"/>
    <property type="match status" value="1"/>
</dbReference>
<dbReference type="Pfam" id="PF00294">
    <property type="entry name" value="PfkB"/>
    <property type="match status" value="1"/>
</dbReference>
<dbReference type="Gene3D" id="3.40.1190.20">
    <property type="match status" value="1"/>
</dbReference>
<dbReference type="RefSeq" id="WP_146518484.1">
    <property type="nucleotide sequence ID" value="NZ_CP151726.1"/>
</dbReference>
<evidence type="ECO:0000313" key="7">
    <source>
        <dbReference type="EMBL" id="TWU08440.1"/>
    </source>
</evidence>
<comment type="similarity">
    <text evidence="1">Belongs to the carbohydrate kinase PfkB family.</text>
</comment>
<dbReference type="InterPro" id="IPR011611">
    <property type="entry name" value="PfkB_dom"/>
</dbReference>
<comment type="caution">
    <text evidence="7">The sequence shown here is derived from an EMBL/GenBank/DDBJ whole genome shotgun (WGS) entry which is preliminary data.</text>
</comment>
<accession>A0A5C6B8Z7</accession>
<evidence type="ECO:0000256" key="4">
    <source>
        <dbReference type="ARBA" id="ARBA00022777"/>
    </source>
</evidence>
<proteinExistence type="inferred from homology"/>